<evidence type="ECO:0000256" key="2">
    <source>
        <dbReference type="PROSITE-ProRule" id="PRU00266"/>
    </source>
</evidence>
<organism evidence="4 5">
    <name type="scientific">Scophthalmus maximus</name>
    <name type="common">Turbot</name>
    <name type="synonym">Psetta maxima</name>
    <dbReference type="NCBI Taxonomy" id="52904"/>
    <lineage>
        <taxon>Eukaryota</taxon>
        <taxon>Metazoa</taxon>
        <taxon>Chordata</taxon>
        <taxon>Craniata</taxon>
        <taxon>Vertebrata</taxon>
        <taxon>Euteleostomi</taxon>
        <taxon>Actinopterygii</taxon>
        <taxon>Neopterygii</taxon>
        <taxon>Teleostei</taxon>
        <taxon>Neoteleostei</taxon>
        <taxon>Acanthomorphata</taxon>
        <taxon>Carangaria</taxon>
        <taxon>Pleuronectiformes</taxon>
        <taxon>Pleuronectoidei</taxon>
        <taxon>Scophthalmidae</taxon>
        <taxon>Scophthalmus</taxon>
    </lineage>
</organism>
<dbReference type="AlphaFoldDB" id="A0A6A4RWE8"/>
<dbReference type="CDD" id="cd00048">
    <property type="entry name" value="DSRM_SF"/>
    <property type="match status" value="1"/>
</dbReference>
<dbReference type="PANTHER" id="PTHR46205:SF3">
    <property type="entry name" value="LOQUACIOUS, ISOFORM B"/>
    <property type="match status" value="1"/>
</dbReference>
<evidence type="ECO:0000313" key="4">
    <source>
        <dbReference type="EMBL" id="KAF0023421.1"/>
    </source>
</evidence>
<comment type="caution">
    <text evidence="4">The sequence shown here is derived from an EMBL/GenBank/DDBJ whole genome shotgun (WGS) entry which is preliminary data.</text>
</comment>
<dbReference type="GO" id="GO:0070920">
    <property type="term" value="P:regulation of regulatory ncRNA processing"/>
    <property type="evidence" value="ECO:0007669"/>
    <property type="project" value="TreeGrafter"/>
</dbReference>
<keyword evidence="1 2" id="KW-0694">RNA-binding</keyword>
<dbReference type="SUPFAM" id="SSF54768">
    <property type="entry name" value="dsRNA-binding domain-like"/>
    <property type="match status" value="2"/>
</dbReference>
<evidence type="ECO:0000313" key="5">
    <source>
        <dbReference type="Proteomes" id="UP000438429"/>
    </source>
</evidence>
<dbReference type="GO" id="GO:0005737">
    <property type="term" value="C:cytoplasm"/>
    <property type="evidence" value="ECO:0007669"/>
    <property type="project" value="TreeGrafter"/>
</dbReference>
<evidence type="ECO:0000256" key="1">
    <source>
        <dbReference type="ARBA" id="ARBA00022884"/>
    </source>
</evidence>
<name>A0A6A4RWE8_SCOMX</name>
<dbReference type="GO" id="GO:0016442">
    <property type="term" value="C:RISC complex"/>
    <property type="evidence" value="ECO:0007669"/>
    <property type="project" value="TreeGrafter"/>
</dbReference>
<dbReference type="Pfam" id="PF00035">
    <property type="entry name" value="dsrm"/>
    <property type="match status" value="2"/>
</dbReference>
<feature type="domain" description="DRBM" evidence="3">
    <location>
        <begin position="271"/>
        <end position="346"/>
    </location>
</feature>
<dbReference type="Proteomes" id="UP000438429">
    <property type="component" value="Unassembled WGS sequence"/>
</dbReference>
<dbReference type="SMART" id="SM00358">
    <property type="entry name" value="DSRM"/>
    <property type="match status" value="2"/>
</dbReference>
<evidence type="ECO:0000259" key="3">
    <source>
        <dbReference type="PROSITE" id="PS50137"/>
    </source>
</evidence>
<dbReference type="GO" id="GO:0070578">
    <property type="term" value="C:RISC-loading complex"/>
    <property type="evidence" value="ECO:0007669"/>
    <property type="project" value="TreeGrafter"/>
</dbReference>
<dbReference type="Gene3D" id="3.30.160.20">
    <property type="match status" value="2"/>
</dbReference>
<dbReference type="GO" id="GO:0005634">
    <property type="term" value="C:nucleus"/>
    <property type="evidence" value="ECO:0007669"/>
    <property type="project" value="TreeGrafter"/>
</dbReference>
<dbReference type="EMBL" id="VEVO01000022">
    <property type="protein sequence ID" value="KAF0023421.1"/>
    <property type="molecule type" value="Genomic_DNA"/>
</dbReference>
<dbReference type="GO" id="GO:0003725">
    <property type="term" value="F:double-stranded RNA binding"/>
    <property type="evidence" value="ECO:0007669"/>
    <property type="project" value="TreeGrafter"/>
</dbReference>
<dbReference type="PANTHER" id="PTHR46205">
    <property type="entry name" value="LOQUACIOUS, ISOFORM B"/>
    <property type="match status" value="1"/>
</dbReference>
<accession>A0A6A4RWE8</accession>
<sequence>MVVVFEQNTYINSLTDVKDLLEHSLARSGFRVLFYSKWSQSHNNYMLGKHVSAKTKLAMVLSAMSAIERETLRYCDCVMSLGWATDKSRALEAALGASRGSGSSNRRGSTLDVHMYRRSRKGANLATDMAARVLETRDEITLPEDRLADKAHAEHGKVLLARGSHDMEVNNWVSMLKEHADRTMSTVNYTLLSSSGPSHNPVFTYRAELCGRHEDESELRGEGSVSRKGLAKARAAKDFMARMSSTMATEPPQKPVDAASDLVFPTPGHGNYVGELQELCQKRHWPLPLYVEQGVSTTGQFLCRFTAVMDSAQQNADICIRALATGRSKKMAKLKAADYVLSIVKKLDKSATWEAPLLDVPYRVDLPRCDLKSNL</sequence>
<dbReference type="InterPro" id="IPR014720">
    <property type="entry name" value="dsRBD_dom"/>
</dbReference>
<dbReference type="GO" id="GO:0030422">
    <property type="term" value="P:siRNA processing"/>
    <property type="evidence" value="ECO:0007669"/>
    <property type="project" value="TreeGrafter"/>
</dbReference>
<dbReference type="InterPro" id="IPR051247">
    <property type="entry name" value="RLC_Component"/>
</dbReference>
<reference evidence="4 5" key="1">
    <citation type="submission" date="2019-06" db="EMBL/GenBank/DDBJ databases">
        <title>Draft genomes of female and male turbot (Scophthalmus maximus).</title>
        <authorList>
            <person name="Xu H."/>
            <person name="Xu X.-W."/>
            <person name="Shao C."/>
            <person name="Chen S."/>
        </authorList>
    </citation>
    <scope>NUCLEOTIDE SEQUENCE [LARGE SCALE GENOMIC DNA]</scope>
    <source>
        <strain evidence="4">Ysfricsl-2016a</strain>
        <tissue evidence="4">Blood</tissue>
    </source>
</reference>
<feature type="domain" description="DRBM" evidence="3">
    <location>
        <begin position="171"/>
        <end position="245"/>
    </location>
</feature>
<protein>
    <recommendedName>
        <fullName evidence="3">DRBM domain-containing protein</fullName>
    </recommendedName>
</protein>
<dbReference type="PROSITE" id="PS50137">
    <property type="entry name" value="DS_RBD"/>
    <property type="match status" value="2"/>
</dbReference>
<gene>
    <name evidence="4" type="ORF">F2P81_024051</name>
</gene>
<proteinExistence type="predicted"/>
<dbReference type="GO" id="GO:0035197">
    <property type="term" value="F:siRNA binding"/>
    <property type="evidence" value="ECO:0007669"/>
    <property type="project" value="TreeGrafter"/>
</dbReference>